<dbReference type="EMBL" id="VIKR01000001">
    <property type="protein sequence ID" value="TQV76479.1"/>
    <property type="molecule type" value="Genomic_DNA"/>
</dbReference>
<sequence>MNNQNMISQDTFFAFRKHCWLYPLLAFIIAVASSAPSKATDNQRYFEYQNATQFTHLVWPSTLSPKYKVKFAPIKNFTGMPIEHREEDSQYYLHGNMPAEVQNILVDTFEASRLFEAVASEEDFNIQLTIDSYKLPFKYAPDDTWWQALHDDTDRWLQTPGKTYIKASLKLTGGKRPLKPWMDSVEIVLSNCDLNAIPQPTTAAFNNNQQSKRYLSTTPGQTFLAATNFLLLKAIDRLSQESTLGSVTRKYGQSIYLQSEHAPFVQGRVVNLLYNHKKNGVADIPAGQLKIIKTMHNKAIAYPINLSEENIRVGDWVELRNPQKVQQPEFVFEPANQCASVFTAEVD</sequence>
<evidence type="ECO:0000313" key="2">
    <source>
        <dbReference type="EMBL" id="TQV76479.1"/>
    </source>
</evidence>
<accession>A0A545TGX3</accession>
<dbReference type="Proteomes" id="UP000317839">
    <property type="component" value="Unassembled WGS sequence"/>
</dbReference>
<comment type="caution">
    <text evidence="2">The sequence shown here is derived from an EMBL/GenBank/DDBJ whole genome shotgun (WGS) entry which is preliminary data.</text>
</comment>
<reference evidence="2 3" key="1">
    <citation type="submission" date="2019-06" db="EMBL/GenBank/DDBJ databases">
        <title>Draft genome of Aliikangiella marina GYP-15.</title>
        <authorList>
            <person name="Wang G."/>
        </authorList>
    </citation>
    <scope>NUCLEOTIDE SEQUENCE [LARGE SCALE GENOMIC DNA]</scope>
    <source>
        <strain evidence="2 3">GYP-15</strain>
    </source>
</reference>
<dbReference type="OrthoDB" id="9826356at2"/>
<dbReference type="RefSeq" id="WP_142887839.1">
    <property type="nucleotide sequence ID" value="NZ_VIKR01000001.1"/>
</dbReference>
<keyword evidence="3" id="KW-1185">Reference proteome</keyword>
<organism evidence="2 3">
    <name type="scientific">Aliikangiella marina</name>
    <dbReference type="NCBI Taxonomy" id="1712262"/>
    <lineage>
        <taxon>Bacteria</taxon>
        <taxon>Pseudomonadati</taxon>
        <taxon>Pseudomonadota</taxon>
        <taxon>Gammaproteobacteria</taxon>
        <taxon>Oceanospirillales</taxon>
        <taxon>Pleioneaceae</taxon>
        <taxon>Aliikangiella</taxon>
    </lineage>
</organism>
<evidence type="ECO:0000313" key="3">
    <source>
        <dbReference type="Proteomes" id="UP000317839"/>
    </source>
</evidence>
<feature type="chain" id="PRO_5022223290" evidence="1">
    <location>
        <begin position="40"/>
        <end position="347"/>
    </location>
</feature>
<protein>
    <submittedName>
        <fullName evidence="2">Uncharacterized protein</fullName>
    </submittedName>
</protein>
<proteinExistence type="predicted"/>
<name>A0A545TGX3_9GAMM</name>
<dbReference type="AlphaFoldDB" id="A0A545TGX3"/>
<evidence type="ECO:0000256" key="1">
    <source>
        <dbReference type="SAM" id="SignalP"/>
    </source>
</evidence>
<feature type="signal peptide" evidence="1">
    <location>
        <begin position="1"/>
        <end position="39"/>
    </location>
</feature>
<keyword evidence="1" id="KW-0732">Signal</keyword>
<gene>
    <name evidence="2" type="ORF">FLL45_00505</name>
</gene>